<gene>
    <name evidence="5" type="ORF">H8792_004280</name>
</gene>
<feature type="domain" description="Tim44-like" evidence="4">
    <location>
        <begin position="174"/>
        <end position="303"/>
    </location>
</feature>
<dbReference type="PANTHER" id="PTHR41542">
    <property type="entry name" value="BLL5807 PROTEIN"/>
    <property type="match status" value="1"/>
</dbReference>
<sequence length="305" mass="33288">MLAPGFTLLLSVFFVLFSLSQTAQAKRLGGGSFGYTKPVTQKTQPAPTQKQTVDSSKTTASTATTTKTSGASRWLGPLAGLAAGGLLAAMLFGDGFEGLQFLDILLFALIAFMLFKLFASRKSQSESLVTEAYRRPQQPVSSQPVNEYFRDSTPAYNPHAEGSIIGSGLGEMPSQDAVSIERIPGWFDEHAFLQGSKQHFAVLQHAWDEGDLSLLRDYCTDELYAELQAELTRSGVNEFATKIDTLHAEIIETAQDGDYFIVSVRFNGFIAEDGGEAHAFNDVWHIRRLVEGEGNWQLAGIQPGH</sequence>
<evidence type="ECO:0000256" key="2">
    <source>
        <dbReference type="SAM" id="Phobius"/>
    </source>
</evidence>
<evidence type="ECO:0000256" key="3">
    <source>
        <dbReference type="SAM" id="SignalP"/>
    </source>
</evidence>
<evidence type="ECO:0000259" key="4">
    <source>
        <dbReference type="SMART" id="SM00978"/>
    </source>
</evidence>
<evidence type="ECO:0000256" key="1">
    <source>
        <dbReference type="SAM" id="MobiDB-lite"/>
    </source>
</evidence>
<dbReference type="Pfam" id="PF04280">
    <property type="entry name" value="Tim44"/>
    <property type="match status" value="1"/>
</dbReference>
<dbReference type="InterPro" id="IPR032710">
    <property type="entry name" value="NTF2-like_dom_sf"/>
</dbReference>
<feature type="region of interest" description="Disordered" evidence="1">
    <location>
        <begin position="38"/>
        <end position="68"/>
    </location>
</feature>
<dbReference type="PANTHER" id="PTHR41542:SF1">
    <property type="entry name" value="BLL5807 PROTEIN"/>
    <property type="match status" value="1"/>
</dbReference>
<dbReference type="InterPro" id="IPR007379">
    <property type="entry name" value="Tim44-like_dom"/>
</dbReference>
<dbReference type="Proteomes" id="UP001193680">
    <property type="component" value="Unassembled WGS sequence"/>
</dbReference>
<dbReference type="EMBL" id="JACBGI020000004">
    <property type="protein sequence ID" value="MBF6057552.1"/>
    <property type="molecule type" value="Genomic_DNA"/>
</dbReference>
<keyword evidence="2" id="KW-0472">Membrane</keyword>
<comment type="caution">
    <text evidence="5">The sequence shown here is derived from an EMBL/GenBank/DDBJ whole genome shotgun (WGS) entry which is preliminary data.</text>
</comment>
<organism evidence="5 6">
    <name type="scientific">Thiomicrorhabdus heinhorstiae</name>
    <dbReference type="NCBI Taxonomy" id="2748010"/>
    <lineage>
        <taxon>Bacteria</taxon>
        <taxon>Pseudomonadati</taxon>
        <taxon>Pseudomonadota</taxon>
        <taxon>Gammaproteobacteria</taxon>
        <taxon>Thiotrichales</taxon>
        <taxon>Piscirickettsiaceae</taxon>
        <taxon>Thiomicrorhabdus</taxon>
    </lineage>
</organism>
<feature type="transmembrane region" description="Helical" evidence="2">
    <location>
        <begin position="99"/>
        <end position="119"/>
    </location>
</feature>
<dbReference type="SUPFAM" id="SSF54427">
    <property type="entry name" value="NTF2-like"/>
    <property type="match status" value="1"/>
</dbReference>
<evidence type="ECO:0000313" key="5">
    <source>
        <dbReference type="EMBL" id="MBF6057552.1"/>
    </source>
</evidence>
<evidence type="ECO:0000313" key="6">
    <source>
        <dbReference type="Proteomes" id="UP001193680"/>
    </source>
</evidence>
<keyword evidence="2" id="KW-1133">Transmembrane helix</keyword>
<dbReference type="Gene3D" id="3.10.450.240">
    <property type="match status" value="1"/>
</dbReference>
<reference evidence="5 6" key="1">
    <citation type="submission" date="2020-11" db="EMBL/GenBank/DDBJ databases">
        <title>Sulfur oxidizing isolate from Hospital Hole Sinkhole.</title>
        <authorList>
            <person name="Scott K.M."/>
        </authorList>
    </citation>
    <scope>NUCLEOTIDE SEQUENCE [LARGE SCALE GENOMIC DNA]</scope>
    <source>
        <strain evidence="5 6">HH1</strain>
    </source>
</reference>
<dbReference type="SMART" id="SM00978">
    <property type="entry name" value="Tim44"/>
    <property type="match status" value="1"/>
</dbReference>
<keyword evidence="6" id="KW-1185">Reference proteome</keyword>
<name>A0ABS0BUN9_9GAMM</name>
<protein>
    <submittedName>
        <fullName evidence="5">Tim44 domain-containing protein</fullName>
    </submittedName>
</protein>
<proteinExistence type="predicted"/>
<feature type="transmembrane region" description="Helical" evidence="2">
    <location>
        <begin position="74"/>
        <end position="92"/>
    </location>
</feature>
<accession>A0ABS0BUN9</accession>
<feature type="chain" id="PRO_5046148042" evidence="3">
    <location>
        <begin position="26"/>
        <end position="305"/>
    </location>
</feature>
<feature type="signal peptide" evidence="3">
    <location>
        <begin position="1"/>
        <end position="25"/>
    </location>
</feature>
<keyword evidence="2" id="KW-0812">Transmembrane</keyword>
<keyword evidence="3" id="KW-0732">Signal</keyword>